<dbReference type="PIRSF" id="PIRSF016660">
    <property type="entry name" value="YedI"/>
    <property type="match status" value="1"/>
</dbReference>
<keyword evidence="4" id="KW-1185">Reference proteome</keyword>
<dbReference type="Pfam" id="PF05661">
    <property type="entry name" value="DUF808"/>
    <property type="match status" value="2"/>
</dbReference>
<keyword evidence="2" id="KW-1133">Transmembrane helix</keyword>
<dbReference type="GO" id="GO:0005886">
    <property type="term" value="C:plasma membrane"/>
    <property type="evidence" value="ECO:0007669"/>
    <property type="project" value="TreeGrafter"/>
</dbReference>
<feature type="region of interest" description="Disordered" evidence="1">
    <location>
        <begin position="114"/>
        <end position="135"/>
    </location>
</feature>
<reference evidence="3 4" key="1">
    <citation type="submission" date="2019-03" db="EMBL/GenBank/DDBJ databases">
        <title>Genomic Encyclopedia of Type Strains, Phase IV (KMG-IV): sequencing the most valuable type-strain genomes for metagenomic binning, comparative biology and taxonomic classification.</title>
        <authorList>
            <person name="Goeker M."/>
        </authorList>
    </citation>
    <scope>NUCLEOTIDE SEQUENCE [LARGE SCALE GENOMIC DNA]</scope>
    <source>
        <strain evidence="3 4">DSM 19580</strain>
    </source>
</reference>
<gene>
    <name evidence="3" type="ORF">EDC52_102227</name>
</gene>
<dbReference type="PANTHER" id="PTHR30503:SF3">
    <property type="entry name" value="INNER MEMBRANE PROTEIN YEDI"/>
    <property type="match status" value="1"/>
</dbReference>
<feature type="transmembrane region" description="Helical" evidence="2">
    <location>
        <begin position="329"/>
        <end position="357"/>
    </location>
</feature>
<dbReference type="AlphaFoldDB" id="A0A4V2W595"/>
<proteinExistence type="predicted"/>
<dbReference type="Proteomes" id="UP000295719">
    <property type="component" value="Unassembled WGS sequence"/>
</dbReference>
<feature type="transmembrane region" description="Helical" evidence="2">
    <location>
        <begin position="207"/>
        <end position="224"/>
    </location>
</feature>
<protein>
    <recommendedName>
        <fullName evidence="5">Inner membrane protein YedI</fullName>
    </recommendedName>
</protein>
<dbReference type="InterPro" id="IPR008526">
    <property type="entry name" value="YedI"/>
</dbReference>
<feature type="compositionally biased region" description="Low complexity" evidence="1">
    <location>
        <begin position="124"/>
        <end position="134"/>
    </location>
</feature>
<accession>A0A4V2W595</accession>
<evidence type="ECO:0000256" key="2">
    <source>
        <dbReference type="SAM" id="Phobius"/>
    </source>
</evidence>
<evidence type="ECO:0000256" key="1">
    <source>
        <dbReference type="SAM" id="MobiDB-lite"/>
    </source>
</evidence>
<feature type="transmembrane region" description="Helical" evidence="2">
    <location>
        <begin position="71"/>
        <end position="98"/>
    </location>
</feature>
<evidence type="ECO:0008006" key="5">
    <source>
        <dbReference type="Google" id="ProtNLM"/>
    </source>
</evidence>
<feature type="transmembrane region" description="Helical" evidence="2">
    <location>
        <begin position="281"/>
        <end position="309"/>
    </location>
</feature>
<feature type="transmembrane region" description="Helical" evidence="2">
    <location>
        <begin position="230"/>
        <end position="252"/>
    </location>
</feature>
<evidence type="ECO:0000313" key="3">
    <source>
        <dbReference type="EMBL" id="TCV98904.1"/>
    </source>
</evidence>
<keyword evidence="2" id="KW-0472">Membrane</keyword>
<dbReference type="EMBL" id="SMCR01000002">
    <property type="protein sequence ID" value="TCV98904.1"/>
    <property type="molecule type" value="Genomic_DNA"/>
</dbReference>
<name>A0A4V2W595_9GAMM</name>
<organism evidence="3 4">
    <name type="scientific">Biostraticola tofi</name>
    <dbReference type="NCBI Taxonomy" id="466109"/>
    <lineage>
        <taxon>Bacteria</taxon>
        <taxon>Pseudomonadati</taxon>
        <taxon>Pseudomonadota</taxon>
        <taxon>Gammaproteobacteria</taxon>
        <taxon>Enterobacterales</taxon>
        <taxon>Bruguierivoracaceae</taxon>
        <taxon>Biostraticola</taxon>
    </lineage>
</organism>
<comment type="caution">
    <text evidence="3">The sequence shown here is derived from an EMBL/GenBank/DDBJ whole genome shotgun (WGS) entry which is preliminary data.</text>
</comment>
<keyword evidence="2" id="KW-0812">Transmembrane</keyword>
<sequence>MAGTSLLALIDDIASILDDVAAMSKVAARKTASVLSDDLALNAQQVSGVNADRELPVVWKVAKGSLLNKAILVPLALVISAFIPWAITPLLMIGGAYLSYEGVEKLIESWHKRQEKKRRKLSDPSTTAYAGTPTPGIPTGGITTGGIPTGGTPAPGTAVPPASSAATTSTLAGNGEDVYLDGKQIDASTDLVALENQKIKGAVKTDFILSAEIIVISLGTVATVPLLDQVLVLIVISLVMTVGVYGLVAGIVKMDDLGLYMSRLTGDGGLRTMLRSAGRGVVAAAPMLMKALSVIGTIAMFLVGGSILAHGFPWTHSLLDSLAAGHSGWVASILTALTDMALGLVAGIIIVAVVTLVKKMLGKGH</sequence>
<dbReference type="PANTHER" id="PTHR30503">
    <property type="entry name" value="INNER MEMBRANE PROTEIN YEDI"/>
    <property type="match status" value="1"/>
</dbReference>
<evidence type="ECO:0000313" key="4">
    <source>
        <dbReference type="Proteomes" id="UP000295719"/>
    </source>
</evidence>